<keyword evidence="1" id="KW-0732">Signal</keyword>
<dbReference type="AlphaFoldDB" id="A0A6A4RQF8"/>
<dbReference type="Proteomes" id="UP000438429">
    <property type="component" value="Unassembled WGS sequence"/>
</dbReference>
<feature type="chain" id="PRO_5025423648" description="C-type lectin domain-containing protein" evidence="1">
    <location>
        <begin position="24"/>
        <end position="300"/>
    </location>
</feature>
<accession>A0A6A4RQF8</accession>
<proteinExistence type="predicted"/>
<sequence>MRPVVVTVVLLVVLMFMTDSAVAGEKEKKNCQNYFPLVPCGSGWYRMDGSRCMKRAPTAETFDDAQMFCKNKSGDLVSFRGRDDLIQMLCLLVMENNDKVPHWLGARKQGGEFQWADGRGPLIFGGQHNLLNDQAEDCAAINRENEEQECQEHFSLVPCGSGWYRLDSSRCVLNAPTAETYDDAEMFCQNQGANLVSFRGRDDLIQVLCQWFIEKNERVPHWLGARKQGGEFQWADGSGRVSDGGRRNFLNEQAEDCAEITSHRIRSKDAEAPVYLQGLGFKTGRETQLNAVHDTLLPET</sequence>
<name>A0A6A4RQF8_SCOMX</name>
<dbReference type="InterPro" id="IPR016186">
    <property type="entry name" value="C-type_lectin-like/link_sf"/>
</dbReference>
<dbReference type="InterPro" id="IPR016187">
    <property type="entry name" value="CTDL_fold"/>
</dbReference>
<dbReference type="PANTHER" id="PTHR22803">
    <property type="entry name" value="MANNOSE, PHOSPHOLIPASE, LECTIN RECEPTOR RELATED"/>
    <property type="match status" value="1"/>
</dbReference>
<comment type="caution">
    <text evidence="3">The sequence shown here is derived from an EMBL/GenBank/DDBJ whole genome shotgun (WGS) entry which is preliminary data.</text>
</comment>
<gene>
    <name evidence="3" type="ORF">F2P81_025346</name>
</gene>
<feature type="domain" description="C-type lectin" evidence="2">
    <location>
        <begin position="48"/>
        <end position="157"/>
    </location>
</feature>
<evidence type="ECO:0000259" key="2">
    <source>
        <dbReference type="PROSITE" id="PS50041"/>
    </source>
</evidence>
<dbReference type="InterPro" id="IPR050111">
    <property type="entry name" value="C-type_lectin/snaclec_domain"/>
</dbReference>
<evidence type="ECO:0000256" key="1">
    <source>
        <dbReference type="SAM" id="SignalP"/>
    </source>
</evidence>
<dbReference type="CDD" id="cd00037">
    <property type="entry name" value="CLECT"/>
    <property type="match status" value="2"/>
</dbReference>
<dbReference type="InterPro" id="IPR001304">
    <property type="entry name" value="C-type_lectin-like"/>
</dbReference>
<dbReference type="SMART" id="SM00034">
    <property type="entry name" value="CLECT"/>
    <property type="match status" value="2"/>
</dbReference>
<reference evidence="3 4" key="1">
    <citation type="submission" date="2019-06" db="EMBL/GenBank/DDBJ databases">
        <title>Draft genomes of female and male turbot (Scophthalmus maximus).</title>
        <authorList>
            <person name="Xu H."/>
            <person name="Xu X.-W."/>
            <person name="Shao C."/>
            <person name="Chen S."/>
        </authorList>
    </citation>
    <scope>NUCLEOTIDE SEQUENCE [LARGE SCALE GENOMIC DNA]</scope>
    <source>
        <strain evidence="3">Ysfricsl-2016a</strain>
        <tissue evidence="3">Blood</tissue>
    </source>
</reference>
<evidence type="ECO:0000313" key="3">
    <source>
        <dbReference type="EMBL" id="KAF0022395.1"/>
    </source>
</evidence>
<dbReference type="EMBL" id="VEVO01000029">
    <property type="protein sequence ID" value="KAF0022395.1"/>
    <property type="molecule type" value="Genomic_DNA"/>
</dbReference>
<dbReference type="Gene3D" id="3.10.100.10">
    <property type="entry name" value="Mannose-Binding Protein A, subunit A"/>
    <property type="match status" value="2"/>
</dbReference>
<organism evidence="3 4">
    <name type="scientific">Scophthalmus maximus</name>
    <name type="common">Turbot</name>
    <name type="synonym">Psetta maxima</name>
    <dbReference type="NCBI Taxonomy" id="52904"/>
    <lineage>
        <taxon>Eukaryota</taxon>
        <taxon>Metazoa</taxon>
        <taxon>Chordata</taxon>
        <taxon>Craniata</taxon>
        <taxon>Vertebrata</taxon>
        <taxon>Euteleostomi</taxon>
        <taxon>Actinopterygii</taxon>
        <taxon>Neopterygii</taxon>
        <taxon>Teleostei</taxon>
        <taxon>Neoteleostei</taxon>
        <taxon>Acanthomorphata</taxon>
        <taxon>Carangaria</taxon>
        <taxon>Pleuronectiformes</taxon>
        <taxon>Pleuronectoidei</taxon>
        <taxon>Scophthalmidae</taxon>
        <taxon>Scophthalmus</taxon>
    </lineage>
</organism>
<dbReference type="PROSITE" id="PS50041">
    <property type="entry name" value="C_TYPE_LECTIN_2"/>
    <property type="match status" value="2"/>
</dbReference>
<protein>
    <recommendedName>
        <fullName evidence="2">C-type lectin domain-containing protein</fullName>
    </recommendedName>
</protein>
<dbReference type="Pfam" id="PF00059">
    <property type="entry name" value="Lectin_C"/>
    <property type="match status" value="2"/>
</dbReference>
<dbReference type="SUPFAM" id="SSF56436">
    <property type="entry name" value="C-type lectin-like"/>
    <property type="match status" value="2"/>
</dbReference>
<feature type="signal peptide" evidence="1">
    <location>
        <begin position="1"/>
        <end position="23"/>
    </location>
</feature>
<feature type="domain" description="C-type lectin" evidence="2">
    <location>
        <begin position="167"/>
        <end position="262"/>
    </location>
</feature>
<evidence type="ECO:0000313" key="4">
    <source>
        <dbReference type="Proteomes" id="UP000438429"/>
    </source>
</evidence>